<dbReference type="Gene3D" id="3.40.50.300">
    <property type="entry name" value="P-loop containing nucleotide triphosphate hydrolases"/>
    <property type="match status" value="1"/>
</dbReference>
<reference evidence="3 4" key="1">
    <citation type="submission" date="2019-08" db="EMBL/GenBank/DDBJ databases">
        <authorList>
            <person name="Peeters C."/>
        </authorList>
    </citation>
    <scope>NUCLEOTIDE SEQUENCE [LARGE SCALE GENOMIC DNA]</scope>
    <source>
        <strain evidence="3 4">LMG 31106</strain>
    </source>
</reference>
<dbReference type="AlphaFoldDB" id="A0A5E4WQ83"/>
<dbReference type="InterPro" id="IPR003593">
    <property type="entry name" value="AAA+_ATPase"/>
</dbReference>
<protein>
    <submittedName>
        <fullName evidence="3">ATPase</fullName>
    </submittedName>
</protein>
<dbReference type="SUPFAM" id="SSF52540">
    <property type="entry name" value="P-loop containing nucleoside triphosphate hydrolases"/>
    <property type="match status" value="1"/>
</dbReference>
<feature type="region of interest" description="Disordered" evidence="1">
    <location>
        <begin position="1"/>
        <end position="30"/>
    </location>
</feature>
<proteinExistence type="predicted"/>
<feature type="domain" description="AAA+ ATPase" evidence="2">
    <location>
        <begin position="182"/>
        <end position="370"/>
    </location>
</feature>
<sequence length="477" mass="52734">MDQHSVTDSTTPQGNDGMSPLTPSHFANGHEAGANAAPALRSVADTGLDMSFLVDLVSKSCFVSGKTTLLALMDGLKLPLSVLDELIAFTVREHLMEITHRGALDADVHVRLTDAGHARAREAMNLCSYVGPAPVTLDAYVTSVKAHSVRKLQVKRTFVKQAFKGTTLDARLLDEIASSLNAGRPLMLFGPAGSGKTYLAERLGTLLQGAAPIPFAISVSGEVIQVFDPLVHVPVADATIAGQPHLRDRRWLWCERPLVISGGELTLDMLEVCYDASTGFYQAPPHMKANGGIYIIDDFGRQMAPPQALANRWIVPLDRNIDVHTLHTGRRFIVPFDVWPVFSSNLNPWELCDEPFLRRLGCKLYVGAMEPDAYRRIFDAECRRLGLVAGEDAFDYLTQKLHGMSATPLMACYPRDLLLQVEAECRYMESAMTVTADLLDDAWRRYFDMNHRGRRSWQDDGMRSLGDAPFATPFDHH</sequence>
<feature type="compositionally biased region" description="Polar residues" evidence="1">
    <location>
        <begin position="1"/>
        <end position="16"/>
    </location>
</feature>
<evidence type="ECO:0000256" key="1">
    <source>
        <dbReference type="SAM" id="MobiDB-lite"/>
    </source>
</evidence>
<accession>A0A5E4WQ83</accession>
<dbReference type="InterPro" id="IPR027417">
    <property type="entry name" value="P-loop_NTPase"/>
</dbReference>
<organism evidence="3 4">
    <name type="scientific">Pandoraea cepalis</name>
    <dbReference type="NCBI Taxonomy" id="2508294"/>
    <lineage>
        <taxon>Bacteria</taxon>
        <taxon>Pseudomonadati</taxon>
        <taxon>Pseudomonadota</taxon>
        <taxon>Betaproteobacteria</taxon>
        <taxon>Burkholderiales</taxon>
        <taxon>Burkholderiaceae</taxon>
        <taxon>Pandoraea</taxon>
    </lineage>
</organism>
<dbReference type="Proteomes" id="UP000384354">
    <property type="component" value="Unassembled WGS sequence"/>
</dbReference>
<evidence type="ECO:0000259" key="2">
    <source>
        <dbReference type="SMART" id="SM00382"/>
    </source>
</evidence>
<evidence type="ECO:0000313" key="3">
    <source>
        <dbReference type="EMBL" id="VVE25714.1"/>
    </source>
</evidence>
<dbReference type="OrthoDB" id="9783370at2"/>
<dbReference type="SMART" id="SM00382">
    <property type="entry name" value="AAA"/>
    <property type="match status" value="1"/>
</dbReference>
<evidence type="ECO:0000313" key="4">
    <source>
        <dbReference type="Proteomes" id="UP000384354"/>
    </source>
</evidence>
<dbReference type="RefSeq" id="WP_150564066.1">
    <property type="nucleotide sequence ID" value="NZ_CABPSL010000014.1"/>
</dbReference>
<dbReference type="EMBL" id="CABPSL010000014">
    <property type="protein sequence ID" value="VVE25714.1"/>
    <property type="molecule type" value="Genomic_DNA"/>
</dbReference>
<gene>
    <name evidence="3" type="ORF">PCE31106_03371</name>
</gene>
<name>A0A5E4WQ83_9BURK</name>